<name>A0ABW8JC66_9GAMM</name>
<keyword evidence="2" id="KW-1277">Toxin-antitoxin system</keyword>
<dbReference type="Pfam" id="PF03364">
    <property type="entry name" value="Polyketide_cyc"/>
    <property type="match status" value="1"/>
</dbReference>
<dbReference type="EMBL" id="JADIKK010000008">
    <property type="protein sequence ID" value="MFK2879922.1"/>
    <property type="molecule type" value="Genomic_DNA"/>
</dbReference>
<organism evidence="6 7">
    <name type="scientific">Rhodanobacter hydrolyticus</name>
    <dbReference type="NCBI Taxonomy" id="2250595"/>
    <lineage>
        <taxon>Bacteria</taxon>
        <taxon>Pseudomonadati</taxon>
        <taxon>Pseudomonadota</taxon>
        <taxon>Gammaproteobacteria</taxon>
        <taxon>Lysobacterales</taxon>
        <taxon>Rhodanobacteraceae</taxon>
        <taxon>Rhodanobacter</taxon>
    </lineage>
</organism>
<dbReference type="InterPro" id="IPR023393">
    <property type="entry name" value="START-like_dom_sf"/>
</dbReference>
<sequence length="142" mass="15836">MIEIRRSALVRHSPEQMFDLVDGVEAYPKRFPWCSASAVVERSDNVLVARLDLHFMGLRHSFTTRNTAERPHRIDIHLVDGPFRSLDGHWSFTALGDDGCKVALALDFEYAGIGGSVLKLGFQGLANRMVDDFCVAADHLHG</sequence>
<dbReference type="Gene3D" id="3.30.530.20">
    <property type="match status" value="1"/>
</dbReference>
<evidence type="ECO:0000313" key="5">
    <source>
        <dbReference type="EMBL" id="MFK2876357.1"/>
    </source>
</evidence>
<accession>A0ABW8JC66</accession>
<dbReference type="InterPro" id="IPR044996">
    <property type="entry name" value="COQ10-like"/>
</dbReference>
<evidence type="ECO:0000313" key="7">
    <source>
        <dbReference type="Proteomes" id="UP001620339"/>
    </source>
</evidence>
<evidence type="ECO:0000313" key="4">
    <source>
        <dbReference type="EMBL" id="MFK2875903.1"/>
    </source>
</evidence>
<evidence type="ECO:0000313" key="6">
    <source>
        <dbReference type="EMBL" id="MFK2879922.1"/>
    </source>
</evidence>
<dbReference type="InterPro" id="IPR005031">
    <property type="entry name" value="COQ10_START"/>
</dbReference>
<dbReference type="EMBL" id="JADIKK010000007">
    <property type="protein sequence ID" value="MFK2875903.1"/>
    <property type="molecule type" value="Genomic_DNA"/>
</dbReference>
<evidence type="ECO:0000256" key="2">
    <source>
        <dbReference type="ARBA" id="ARBA00022649"/>
    </source>
</evidence>
<protein>
    <submittedName>
        <fullName evidence="6">Type II toxin-antitoxin system RatA family toxin</fullName>
    </submittedName>
</protein>
<dbReference type="EMBL" id="JADIKK010000008">
    <property type="protein sequence ID" value="MFK2876357.1"/>
    <property type="molecule type" value="Genomic_DNA"/>
</dbReference>
<evidence type="ECO:0000259" key="3">
    <source>
        <dbReference type="Pfam" id="PF03364"/>
    </source>
</evidence>
<reference evidence="6 7" key="1">
    <citation type="submission" date="2020-10" db="EMBL/GenBank/DDBJ databases">
        <title>Phylogeny of dyella-like bacteria.</title>
        <authorList>
            <person name="Fu J."/>
        </authorList>
    </citation>
    <scope>NUCLEOTIDE SEQUENCE [LARGE SCALE GENOMIC DNA]</scope>
    <source>
        <strain evidence="6 7">KACC 19113</strain>
    </source>
</reference>
<evidence type="ECO:0000256" key="1">
    <source>
        <dbReference type="ARBA" id="ARBA00008918"/>
    </source>
</evidence>
<dbReference type="RefSeq" id="WP_192157174.1">
    <property type="nucleotide sequence ID" value="NZ_JADIKK010000007.1"/>
</dbReference>
<comment type="similarity">
    <text evidence="1">Belongs to the ribosome association toxin RatA family.</text>
</comment>
<dbReference type="PANTHER" id="PTHR12901">
    <property type="entry name" value="SPERM PROTEIN HOMOLOG"/>
    <property type="match status" value="1"/>
</dbReference>
<dbReference type="Proteomes" id="UP001620339">
    <property type="component" value="Unassembled WGS sequence"/>
</dbReference>
<dbReference type="PANTHER" id="PTHR12901:SF10">
    <property type="entry name" value="COENZYME Q-BINDING PROTEIN COQ10, MITOCHONDRIAL"/>
    <property type="match status" value="1"/>
</dbReference>
<dbReference type="CDD" id="cd07813">
    <property type="entry name" value="COQ10p_like"/>
    <property type="match status" value="1"/>
</dbReference>
<keyword evidence="7" id="KW-1185">Reference proteome</keyword>
<comment type="caution">
    <text evidence="6">The sequence shown here is derived from an EMBL/GenBank/DDBJ whole genome shotgun (WGS) entry which is preliminary data.</text>
</comment>
<dbReference type="SUPFAM" id="SSF55961">
    <property type="entry name" value="Bet v1-like"/>
    <property type="match status" value="1"/>
</dbReference>
<proteinExistence type="inferred from homology"/>
<feature type="domain" description="Coenzyme Q-binding protein COQ10 START" evidence="3">
    <location>
        <begin position="10"/>
        <end position="134"/>
    </location>
</feature>
<gene>
    <name evidence="4" type="ORF">ISP25_02290</name>
    <name evidence="5" type="ORF">ISP25_04650</name>
    <name evidence="6" type="ORF">ISP25_22910</name>
</gene>